<dbReference type="EMBL" id="LAZR01018283">
    <property type="protein sequence ID" value="KKL96981.1"/>
    <property type="molecule type" value="Genomic_DNA"/>
</dbReference>
<accession>A0A0F9H1Y7</accession>
<comment type="caution">
    <text evidence="1">The sequence shown here is derived from an EMBL/GenBank/DDBJ whole genome shotgun (WGS) entry which is preliminary data.</text>
</comment>
<feature type="non-terminal residue" evidence="1">
    <location>
        <position position="1"/>
    </location>
</feature>
<protein>
    <submittedName>
        <fullName evidence="1">Uncharacterized protein</fullName>
    </submittedName>
</protein>
<evidence type="ECO:0000313" key="1">
    <source>
        <dbReference type="EMBL" id="KKL96981.1"/>
    </source>
</evidence>
<dbReference type="AlphaFoldDB" id="A0A0F9H1Y7"/>
<proteinExistence type="predicted"/>
<sequence length="64" mass="7539">EMGYLLLAVVFYAVVKFGFEVWSQLQYEKSEVEREYGLGYDIRRLAKRVDELEKTETEDDVNLG</sequence>
<name>A0A0F9H1Y7_9ZZZZ</name>
<reference evidence="1" key="1">
    <citation type="journal article" date="2015" name="Nature">
        <title>Complex archaea that bridge the gap between prokaryotes and eukaryotes.</title>
        <authorList>
            <person name="Spang A."/>
            <person name="Saw J.H."/>
            <person name="Jorgensen S.L."/>
            <person name="Zaremba-Niedzwiedzka K."/>
            <person name="Martijn J."/>
            <person name="Lind A.E."/>
            <person name="van Eijk R."/>
            <person name="Schleper C."/>
            <person name="Guy L."/>
            <person name="Ettema T.J."/>
        </authorList>
    </citation>
    <scope>NUCLEOTIDE SEQUENCE</scope>
</reference>
<organism evidence="1">
    <name type="scientific">marine sediment metagenome</name>
    <dbReference type="NCBI Taxonomy" id="412755"/>
    <lineage>
        <taxon>unclassified sequences</taxon>
        <taxon>metagenomes</taxon>
        <taxon>ecological metagenomes</taxon>
    </lineage>
</organism>
<gene>
    <name evidence="1" type="ORF">LCGC14_1839030</name>
</gene>